<comment type="caution">
    <text evidence="2">The sequence shown here is derived from an EMBL/GenBank/DDBJ whole genome shotgun (WGS) entry which is preliminary data.</text>
</comment>
<organism evidence="2 3">
    <name type="scientific">Phytophthora lilii</name>
    <dbReference type="NCBI Taxonomy" id="2077276"/>
    <lineage>
        <taxon>Eukaryota</taxon>
        <taxon>Sar</taxon>
        <taxon>Stramenopiles</taxon>
        <taxon>Oomycota</taxon>
        <taxon>Peronosporomycetes</taxon>
        <taxon>Peronosporales</taxon>
        <taxon>Peronosporaceae</taxon>
        <taxon>Phytophthora</taxon>
    </lineage>
</organism>
<feature type="compositionally biased region" description="Polar residues" evidence="1">
    <location>
        <begin position="77"/>
        <end position="91"/>
    </location>
</feature>
<reference evidence="2" key="1">
    <citation type="submission" date="2023-04" db="EMBL/GenBank/DDBJ databases">
        <title>Phytophthora lilii NBRC 32176.</title>
        <authorList>
            <person name="Ichikawa N."/>
            <person name="Sato H."/>
            <person name="Tonouchi N."/>
        </authorList>
    </citation>
    <scope>NUCLEOTIDE SEQUENCE</scope>
    <source>
        <strain evidence="2">NBRC 32176</strain>
    </source>
</reference>
<gene>
    <name evidence="2" type="ORF">Plil01_000006500</name>
</gene>
<feature type="region of interest" description="Disordered" evidence="1">
    <location>
        <begin position="77"/>
        <end position="109"/>
    </location>
</feature>
<name>A0A9W6TA81_9STRA</name>
<evidence type="ECO:0000313" key="2">
    <source>
        <dbReference type="EMBL" id="GMF09132.1"/>
    </source>
</evidence>
<dbReference type="EMBL" id="BSXW01000001">
    <property type="protein sequence ID" value="GMF09132.1"/>
    <property type="molecule type" value="Genomic_DNA"/>
</dbReference>
<protein>
    <submittedName>
        <fullName evidence="2">Unnamed protein product</fullName>
    </submittedName>
</protein>
<proteinExistence type="predicted"/>
<dbReference type="Proteomes" id="UP001165083">
    <property type="component" value="Unassembled WGS sequence"/>
</dbReference>
<sequence>MQPWSSSPENTIVLTDLLRPSTAVSHQPPPLQQQRDFYVKPEPQVVPSQPGLVELPPLLPPRAPMLPAISDVLRSNSPQQQRYSYENQENAPTMNVPMTPNTPGQPYSVEPATFSATFMSTCHPASESVALD</sequence>
<dbReference type="AlphaFoldDB" id="A0A9W6TA81"/>
<evidence type="ECO:0000256" key="1">
    <source>
        <dbReference type="SAM" id="MobiDB-lite"/>
    </source>
</evidence>
<accession>A0A9W6TA81</accession>
<keyword evidence="3" id="KW-1185">Reference proteome</keyword>
<evidence type="ECO:0000313" key="3">
    <source>
        <dbReference type="Proteomes" id="UP001165083"/>
    </source>
</evidence>
<feature type="compositionally biased region" description="Low complexity" evidence="1">
    <location>
        <begin position="92"/>
        <end position="102"/>
    </location>
</feature>